<dbReference type="InterPro" id="IPR012341">
    <property type="entry name" value="6hp_glycosidase-like_sf"/>
</dbReference>
<feature type="domain" description="Glycoside hydrolase family 65 central catalytic" evidence="2">
    <location>
        <begin position="299"/>
        <end position="360"/>
    </location>
</feature>
<evidence type="ECO:0000259" key="3">
    <source>
        <dbReference type="Pfam" id="PF03633"/>
    </source>
</evidence>
<evidence type="ECO:0000256" key="1">
    <source>
        <dbReference type="ARBA" id="ARBA00006768"/>
    </source>
</evidence>
<dbReference type="InterPro" id="IPR008928">
    <property type="entry name" value="6-hairpin_glycosidase_sf"/>
</dbReference>
<accession>A0A2B4RAA5</accession>
<dbReference type="Pfam" id="PF03632">
    <property type="entry name" value="Glyco_hydro_65m"/>
    <property type="match status" value="1"/>
</dbReference>
<dbReference type="GO" id="GO:0005975">
    <property type="term" value="P:carbohydrate metabolic process"/>
    <property type="evidence" value="ECO:0007669"/>
    <property type="project" value="InterPro"/>
</dbReference>
<comment type="similarity">
    <text evidence="1">Belongs to the glycosyl hydrolase 65 family.</text>
</comment>
<dbReference type="Pfam" id="PF03633">
    <property type="entry name" value="Glyco_hydro_65C"/>
    <property type="match status" value="1"/>
</dbReference>
<dbReference type="GO" id="GO:0004553">
    <property type="term" value="F:hydrolase activity, hydrolyzing O-glycosyl compounds"/>
    <property type="evidence" value="ECO:0007669"/>
    <property type="project" value="TreeGrafter"/>
</dbReference>
<dbReference type="OrthoDB" id="200349at2759"/>
<protein>
    <submittedName>
        <fullName evidence="4">Acid trehalase-like protein 1</fullName>
    </submittedName>
</protein>
<evidence type="ECO:0000313" key="5">
    <source>
        <dbReference type="Proteomes" id="UP000225706"/>
    </source>
</evidence>
<comment type="caution">
    <text evidence="4">The sequence shown here is derived from an EMBL/GenBank/DDBJ whole genome shotgun (WGS) entry which is preliminary data.</text>
</comment>
<proteinExistence type="inferred from homology"/>
<name>A0A2B4RAA5_STYPI</name>
<dbReference type="STRING" id="50429.A0A2B4RAA5"/>
<sequence length="563" mass="63216">MKASSPTRFITDTLPTDTQRVTVCQSKNGTIMPSVANGYIGTVIYSDTVHVSGVFNGKAYPKRKDVYPVHFYQHAHRARIPSTTSIDFAVQGVRGKTSYALDVLEGVFYKWLTADRLYLEQRIYAHRSRKNLLIVEISAKNNADKEFMMSLTSNQGDSSIDVGFKAAESNRSGALAAVGMVNETEEAGSMRANLATVWTELDVNKPLTIKATSEEQTWYFITSIATNLDTKFNPLSEALFQWDEAMLVKEHLLEEHKAAWKALWDTGRIEIEGDLEMAQAVYGSMYYILSSTRHDWPYGLSPGGLPAAEEYMGHTFWDQDIWMNPSLLLLHPDLARSSLRYRNERLPAARRIAKEFGYKGYTLDKKVKQADTILIGYPLMYEMDGKVRYNDLKLYEERTDPDGPAMTHSMFAIGWLDLGENRKAEKPFLKNYANIRGPFKVWTERRDIWGAVNFITGAGGFLQTVIYGYGGFRLNSSGLAFNPSLPPNVTKMTTTLHYLGSVLDVAVTEEAITFMLLFSGPISPKLDVITSKGVFSLERDFPVTVNRAKGIISVRQALLHSSS</sequence>
<gene>
    <name evidence="4" type="primary">athl1</name>
    <name evidence="4" type="ORF">AWC38_SpisGene22722</name>
</gene>
<dbReference type="Gene3D" id="1.50.10.10">
    <property type="match status" value="2"/>
</dbReference>
<feature type="domain" description="Glycoside hydrolase family 65 C-terminal" evidence="3">
    <location>
        <begin position="473"/>
        <end position="522"/>
    </location>
</feature>
<dbReference type="Gene3D" id="2.60.420.10">
    <property type="entry name" value="Maltose phosphorylase, domain 3"/>
    <property type="match status" value="1"/>
</dbReference>
<evidence type="ECO:0000259" key="2">
    <source>
        <dbReference type="Pfam" id="PF03632"/>
    </source>
</evidence>
<organism evidence="4 5">
    <name type="scientific">Stylophora pistillata</name>
    <name type="common">Smooth cauliflower coral</name>
    <dbReference type="NCBI Taxonomy" id="50429"/>
    <lineage>
        <taxon>Eukaryota</taxon>
        <taxon>Metazoa</taxon>
        <taxon>Cnidaria</taxon>
        <taxon>Anthozoa</taxon>
        <taxon>Hexacorallia</taxon>
        <taxon>Scleractinia</taxon>
        <taxon>Astrocoeniina</taxon>
        <taxon>Pocilloporidae</taxon>
        <taxon>Stylophora</taxon>
    </lineage>
</organism>
<dbReference type="PANTHER" id="PTHR11051:SF8">
    <property type="entry name" value="PROTEIN-GLUCOSYLGALACTOSYLHYDROXYLYSINE GLUCOSIDASE"/>
    <property type="match status" value="1"/>
</dbReference>
<keyword evidence="5" id="KW-1185">Reference proteome</keyword>
<dbReference type="InterPro" id="IPR005195">
    <property type="entry name" value="Glyco_hydro_65_M"/>
</dbReference>
<dbReference type="SUPFAM" id="SSF48208">
    <property type="entry name" value="Six-hairpin glycosidases"/>
    <property type="match status" value="2"/>
</dbReference>
<dbReference type="InterPro" id="IPR005194">
    <property type="entry name" value="Glyco_hydro_65_C"/>
</dbReference>
<dbReference type="PANTHER" id="PTHR11051">
    <property type="entry name" value="GLYCOSYL HYDROLASE-RELATED"/>
    <property type="match status" value="1"/>
</dbReference>
<dbReference type="Proteomes" id="UP000225706">
    <property type="component" value="Unassembled WGS sequence"/>
</dbReference>
<dbReference type="EMBL" id="LSMT01001036">
    <property type="protein sequence ID" value="PFX13215.1"/>
    <property type="molecule type" value="Genomic_DNA"/>
</dbReference>
<reference evidence="5" key="1">
    <citation type="journal article" date="2017" name="bioRxiv">
        <title>Comparative analysis of the genomes of Stylophora pistillata and Acropora digitifera provides evidence for extensive differences between species of corals.</title>
        <authorList>
            <person name="Voolstra C.R."/>
            <person name="Li Y."/>
            <person name="Liew Y.J."/>
            <person name="Baumgarten S."/>
            <person name="Zoccola D."/>
            <person name="Flot J.-F."/>
            <person name="Tambutte S."/>
            <person name="Allemand D."/>
            <person name="Aranda M."/>
        </authorList>
    </citation>
    <scope>NUCLEOTIDE SEQUENCE [LARGE SCALE GENOMIC DNA]</scope>
</reference>
<evidence type="ECO:0000313" key="4">
    <source>
        <dbReference type="EMBL" id="PFX13215.1"/>
    </source>
</evidence>
<dbReference type="AlphaFoldDB" id="A0A2B4RAA5"/>